<dbReference type="InterPro" id="IPR045058">
    <property type="entry name" value="GIMA/IAN/Toc"/>
</dbReference>
<evidence type="ECO:0000313" key="6">
    <source>
        <dbReference type="EMBL" id="KAJ8019228.1"/>
    </source>
</evidence>
<dbReference type="SUPFAM" id="SSF47986">
    <property type="entry name" value="DEATH domain"/>
    <property type="match status" value="1"/>
</dbReference>
<gene>
    <name evidence="6" type="ORF">HOLleu_42320</name>
</gene>
<comment type="similarity">
    <text evidence="1">Belongs to the TRAFAC class TrmE-Era-EngA-EngB-Septin-like GTPase superfamily. AIG1/Toc34/Toc159-like paraseptin GTPase family. IAN subfamily.</text>
</comment>
<accession>A0A9Q0YB06</accession>
<proteinExistence type="inferred from homology"/>
<organism evidence="6 7">
    <name type="scientific">Holothuria leucospilota</name>
    <name type="common">Black long sea cucumber</name>
    <name type="synonym">Mertensiothuria leucospilota</name>
    <dbReference type="NCBI Taxonomy" id="206669"/>
    <lineage>
        <taxon>Eukaryota</taxon>
        <taxon>Metazoa</taxon>
        <taxon>Echinodermata</taxon>
        <taxon>Eleutherozoa</taxon>
        <taxon>Echinozoa</taxon>
        <taxon>Holothuroidea</taxon>
        <taxon>Aspidochirotacea</taxon>
        <taxon>Aspidochirotida</taxon>
        <taxon>Holothuriidae</taxon>
        <taxon>Holothuria</taxon>
    </lineage>
</organism>
<dbReference type="SUPFAM" id="SSF52540">
    <property type="entry name" value="P-loop containing nucleoside triphosphate hydrolases"/>
    <property type="match status" value="1"/>
</dbReference>
<name>A0A9Q0YB06_HOLLE</name>
<keyword evidence="4" id="KW-0812">Transmembrane</keyword>
<sequence length="854" mass="98825">MADEFGKFKITLSEDLTIHTCRKLCTYFGVKLAKTESILSDEPQGLALLNHLESESKLAPNNVQELHDALKHIKMDQAAAKVAEFARKIELAMDEEYYKRVLNRNLTELTEHLDPVLIVDYLKSKGIEIDQEKLRSYHSQRKQVVYFIFSLQNQNQGRDAYDCFLKALGQHQQYKHLKENIQKSLKEYDKSDEWQWRPMSKYQTAALDLCLSSIAEQPCKDACQYFAEVILLEKQDIAFIEKLPEGLHRWTTLVTFLKGRGEVAYKLLLDFFQEKNSPLGDLINSTEQKMKDEEERFNKMVTFKFQHDDVKEYTSVAQQFNLMLIGKTGSGKSATGNLLLGKQNLFQEFSGSSSGTKTIQVESAKIFEHFQVNVVDTPGLFDTTGTLGNEDIILEIMKTAQELHEGVHIFLFVCRADARFTSEEMKAFDEIEVHFGKKLLKHCMLIMTHADSIKGKNTLQDHLQENPKLLKIFEKTTKRAIAVENADDRNLLIDKGMRQKQLMHAIVDFVRGNEGKTYSSNYFEKAKKQLEDERAILKLQKQLYVEIFEFLFYKFAKEDCKFPDVNELNQYVLDRTSKCLNEDMVRRLPVHLKLNSLIKTAFEWYKDLGKDLARTKKDKSASTVYASIVEGFYNIPEETLKKIDTGQITNDDIHKIILNSLQGNQHKQQPYTITNYINQMIREFTKQRQRLELIDCIHNEGCRVIKVYFRRKTFVERNYAITSYIGKGSIPPDLHCECLQVIPDKFKSGEWDDFINEVLFQTLLGRLYTEDVITQSIIEGVLTPLNKTLIATLITIAPLMAVNPIVGISCALGILTFRVAINVFHFRKSQYPLLNCSECKGRHRDKRYKPMSWF</sequence>
<evidence type="ECO:0000256" key="1">
    <source>
        <dbReference type="ARBA" id="ARBA00008535"/>
    </source>
</evidence>
<dbReference type="PANTHER" id="PTHR10903:SF184">
    <property type="entry name" value="GTP-BINDING PROTEIN A"/>
    <property type="match status" value="1"/>
</dbReference>
<protein>
    <submittedName>
        <fullName evidence="6">Immune-associated nucleotide-binding protein 13</fullName>
    </submittedName>
</protein>
<dbReference type="InterPro" id="IPR006703">
    <property type="entry name" value="G_AIG1"/>
</dbReference>
<keyword evidence="4" id="KW-0472">Membrane</keyword>
<dbReference type="Pfam" id="PF04548">
    <property type="entry name" value="AIG1"/>
    <property type="match status" value="1"/>
</dbReference>
<dbReference type="GO" id="GO:0005525">
    <property type="term" value="F:GTP binding"/>
    <property type="evidence" value="ECO:0007669"/>
    <property type="project" value="UniProtKB-KW"/>
</dbReference>
<dbReference type="InterPro" id="IPR011029">
    <property type="entry name" value="DEATH-like_dom_sf"/>
</dbReference>
<keyword evidence="4" id="KW-1133">Transmembrane helix</keyword>
<dbReference type="InterPro" id="IPR027417">
    <property type="entry name" value="P-loop_NTPase"/>
</dbReference>
<comment type="caution">
    <text evidence="6">The sequence shown here is derived from an EMBL/GenBank/DDBJ whole genome shotgun (WGS) entry which is preliminary data.</text>
</comment>
<dbReference type="Gene3D" id="1.10.533.10">
    <property type="entry name" value="Death Domain, Fas"/>
    <property type="match status" value="2"/>
</dbReference>
<keyword evidence="3" id="KW-0342">GTP-binding</keyword>
<dbReference type="Proteomes" id="UP001152320">
    <property type="component" value="Unassembled WGS sequence"/>
</dbReference>
<reference evidence="6" key="1">
    <citation type="submission" date="2021-10" db="EMBL/GenBank/DDBJ databases">
        <title>Tropical sea cucumber genome reveals ecological adaptation and Cuvierian tubules defense mechanism.</title>
        <authorList>
            <person name="Chen T."/>
        </authorList>
    </citation>
    <scope>NUCLEOTIDE SEQUENCE</scope>
    <source>
        <strain evidence="6">Nanhai2018</strain>
        <tissue evidence="6">Muscle</tissue>
    </source>
</reference>
<dbReference type="OrthoDB" id="10008737at2759"/>
<keyword evidence="2" id="KW-0547">Nucleotide-binding</keyword>
<evidence type="ECO:0000256" key="3">
    <source>
        <dbReference type="ARBA" id="ARBA00023134"/>
    </source>
</evidence>
<keyword evidence="7" id="KW-1185">Reference proteome</keyword>
<dbReference type="AlphaFoldDB" id="A0A9Q0YB06"/>
<dbReference type="PROSITE" id="PS51720">
    <property type="entry name" value="G_AIG1"/>
    <property type="match status" value="1"/>
</dbReference>
<dbReference type="FunFam" id="3.40.50.300:FF:000840">
    <property type="entry name" value="Immune-associated nucleotide-binding protein 9"/>
    <property type="match status" value="1"/>
</dbReference>
<evidence type="ECO:0000259" key="5">
    <source>
        <dbReference type="PROSITE" id="PS51720"/>
    </source>
</evidence>
<dbReference type="CDD" id="cd01671">
    <property type="entry name" value="CARD"/>
    <property type="match status" value="1"/>
</dbReference>
<dbReference type="PANTHER" id="PTHR10903">
    <property type="entry name" value="GTPASE, IMAP FAMILY MEMBER-RELATED"/>
    <property type="match status" value="1"/>
</dbReference>
<feature type="transmembrane region" description="Helical" evidence="4">
    <location>
        <begin position="796"/>
        <end position="821"/>
    </location>
</feature>
<feature type="domain" description="AIG1-type G" evidence="5">
    <location>
        <begin position="317"/>
        <end position="527"/>
    </location>
</feature>
<evidence type="ECO:0000256" key="2">
    <source>
        <dbReference type="ARBA" id="ARBA00022741"/>
    </source>
</evidence>
<evidence type="ECO:0000256" key="4">
    <source>
        <dbReference type="SAM" id="Phobius"/>
    </source>
</evidence>
<evidence type="ECO:0000313" key="7">
    <source>
        <dbReference type="Proteomes" id="UP001152320"/>
    </source>
</evidence>
<dbReference type="EMBL" id="JAIZAY010000054">
    <property type="protein sequence ID" value="KAJ8019228.1"/>
    <property type="molecule type" value="Genomic_DNA"/>
</dbReference>
<dbReference type="Gene3D" id="3.40.50.300">
    <property type="entry name" value="P-loop containing nucleotide triphosphate hydrolases"/>
    <property type="match status" value="1"/>
</dbReference>